<protein>
    <recommendedName>
        <fullName evidence="2">Lipid II isoglutaminyl synthase (glutamine-hydrolyzing) subunit GatD</fullName>
        <ecNumber evidence="2">6.3.5.13</ecNumber>
    </recommendedName>
    <alternativeName>
        <fullName evidence="2">Lipid II isoglutaminyl synthase glutaminase subunit</fullName>
        <ecNumber evidence="2">3.5.1.2</ecNumber>
    </alternativeName>
</protein>
<comment type="caution">
    <text evidence="4">The sequence shown here is derived from an EMBL/GenBank/DDBJ whole genome shotgun (WGS) entry which is preliminary data.</text>
</comment>
<dbReference type="Gene3D" id="3.40.50.880">
    <property type="match status" value="1"/>
</dbReference>
<reference evidence="4 5" key="1">
    <citation type="submission" date="2017-06" db="EMBL/GenBank/DDBJ databases">
        <title>Investigating the central metabolism of Clostridium thermosuccinogenes.</title>
        <authorList>
            <person name="Koendjbiharie J.G."/>
            <person name="van Kranenburg R."/>
        </authorList>
    </citation>
    <scope>NUCLEOTIDE SEQUENCE [LARGE SCALE GENOMIC DNA]</scope>
    <source>
        <strain evidence="4 5">DSM 5806</strain>
    </source>
</reference>
<feature type="binding site" evidence="2">
    <location>
        <position position="129"/>
    </location>
    <ligand>
        <name>substrate</name>
    </ligand>
</feature>
<feature type="active site" description="Nucleophile" evidence="2">
    <location>
        <position position="95"/>
    </location>
</feature>
<dbReference type="EMBL" id="NIOJ01000014">
    <property type="protein sequence ID" value="PNU00029.1"/>
    <property type="molecule type" value="Genomic_DNA"/>
</dbReference>
<comment type="function">
    <text evidence="2">The lipid II isoglutaminyl synthase complex catalyzes the formation of alpha-D-isoglutamine in the cell wall lipid II stem peptide. The GatD subunit catalyzes the hydrolysis of glutamine to glutamate and ammonia. The resulting ammonia molecule is channeled to the active site of MurT.</text>
</comment>
<evidence type="ECO:0000259" key="3">
    <source>
        <dbReference type="Pfam" id="PF07685"/>
    </source>
</evidence>
<dbReference type="InterPro" id="IPR011698">
    <property type="entry name" value="GATase_3"/>
</dbReference>
<keyword evidence="4" id="KW-0808">Transferase</keyword>
<dbReference type="GO" id="GO:0042242">
    <property type="term" value="F:cobyrinic acid a,c-diamide synthase activity"/>
    <property type="evidence" value="ECO:0007669"/>
    <property type="project" value="InterPro"/>
</dbReference>
<dbReference type="EC" id="6.3.5.13" evidence="2"/>
<proteinExistence type="inferred from homology"/>
<evidence type="ECO:0000313" key="5">
    <source>
        <dbReference type="Proteomes" id="UP000236151"/>
    </source>
</evidence>
<dbReference type="GO" id="GO:0004359">
    <property type="term" value="F:glutaminase activity"/>
    <property type="evidence" value="ECO:0007669"/>
    <property type="project" value="UniProtKB-UniRule"/>
</dbReference>
<comment type="similarity">
    <text evidence="2">Belongs to the CobB/CobQ family. GatD subfamily.</text>
</comment>
<comment type="catalytic activity">
    <reaction evidence="2">
        <text>L-glutamine + H2O = L-glutamate + NH4(+)</text>
        <dbReference type="Rhea" id="RHEA:15889"/>
        <dbReference type="ChEBI" id="CHEBI:15377"/>
        <dbReference type="ChEBI" id="CHEBI:28938"/>
        <dbReference type="ChEBI" id="CHEBI:29985"/>
        <dbReference type="ChEBI" id="CHEBI:58359"/>
        <dbReference type="EC" id="3.5.1.2"/>
    </reaction>
</comment>
<keyword evidence="2" id="KW-0133">Cell shape</keyword>
<dbReference type="PROSITE" id="PS51274">
    <property type="entry name" value="GATASE_COBBQ"/>
    <property type="match status" value="1"/>
</dbReference>
<dbReference type="InterPro" id="IPR033949">
    <property type="entry name" value="CobQ_GATase1"/>
</dbReference>
<evidence type="ECO:0000256" key="2">
    <source>
        <dbReference type="HAMAP-Rule" id="MF_02213"/>
    </source>
</evidence>
<keyword evidence="1 2" id="KW-0315">Glutamine amidotransferase</keyword>
<dbReference type="KEGG" id="cthd:CDO33_09065"/>
<dbReference type="GO" id="GO:0008360">
    <property type="term" value="P:regulation of cell shape"/>
    <property type="evidence" value="ECO:0007669"/>
    <property type="project" value="UniProtKB-KW"/>
</dbReference>
<organism evidence="4 5">
    <name type="scientific">Clostridium thermosuccinogenes</name>
    <dbReference type="NCBI Taxonomy" id="84032"/>
    <lineage>
        <taxon>Bacteria</taxon>
        <taxon>Bacillati</taxon>
        <taxon>Bacillota</taxon>
        <taxon>Clostridia</taxon>
        <taxon>Eubacteriales</taxon>
        <taxon>Clostridiaceae</taxon>
        <taxon>Clostridium</taxon>
    </lineage>
</organism>
<dbReference type="GO" id="GO:0016740">
    <property type="term" value="F:transferase activity"/>
    <property type="evidence" value="ECO:0007669"/>
    <property type="project" value="UniProtKB-KW"/>
</dbReference>
<dbReference type="EC" id="3.5.1.2" evidence="2"/>
<keyword evidence="2" id="KW-0573">Peptidoglycan synthesis</keyword>
<accession>A0A2K2FGT9</accession>
<keyword evidence="2" id="KW-0378">Hydrolase</keyword>
<dbReference type="GO" id="GO:0009236">
    <property type="term" value="P:cobalamin biosynthetic process"/>
    <property type="evidence" value="ECO:0007669"/>
    <property type="project" value="InterPro"/>
</dbReference>
<dbReference type="PANTHER" id="PTHR43873:SF2">
    <property type="entry name" value="COBYRIC ACID SYNTHASE"/>
    <property type="match status" value="1"/>
</dbReference>
<dbReference type="AlphaFoldDB" id="A0A2K2FGT9"/>
<dbReference type="InterPro" id="IPR043702">
    <property type="entry name" value="Lipid_II_synth_GatD"/>
</dbReference>
<comment type="subunit">
    <text evidence="2">Forms a heterodimer with MurT.</text>
</comment>
<gene>
    <name evidence="2" type="primary">gatD</name>
    <name evidence="4" type="ORF">CDQ84_07365</name>
</gene>
<name>A0A2K2FGT9_9CLOT</name>
<dbReference type="OrthoDB" id="9782045at2"/>
<dbReference type="Proteomes" id="UP000236151">
    <property type="component" value="Unassembled WGS sequence"/>
</dbReference>
<dbReference type="GO" id="GO:0140282">
    <property type="term" value="F:carbon-nitrogen ligase activity on lipid II"/>
    <property type="evidence" value="ECO:0007669"/>
    <property type="project" value="UniProtKB-UniRule"/>
</dbReference>
<sequence length="251" mass="28060">MYELNICHLYPDLLNLYGDKGNIITLSKRCEWRGIKANIINLSLGDAFIPENYDIVFLGGGQDYEQQIIQEDLLKIKGIEIKNAIYNDKVFLAICGGYQILGQYYRTWDNKEIELLGALNLWTIGGKERFIGNLVFECEALKSENSDGMVVGFENHSGRTYLGNDVKPLGRVINGKGNNGEDGGEGAVYKNVYCSYSHGSLLPKNPALADHLISTALKQKYKDFMGLQPIDNTLENLAHDTMLNRIINSKG</sequence>
<dbReference type="CDD" id="cd01750">
    <property type="entry name" value="GATase1_CobQ"/>
    <property type="match status" value="1"/>
</dbReference>
<dbReference type="HAMAP" id="MF_02213">
    <property type="entry name" value="Lipid_II_synth_GatD"/>
    <property type="match status" value="1"/>
</dbReference>
<dbReference type="GO" id="GO:0071555">
    <property type="term" value="P:cell wall organization"/>
    <property type="evidence" value="ECO:0007669"/>
    <property type="project" value="UniProtKB-KW"/>
</dbReference>
<dbReference type="Pfam" id="PF07685">
    <property type="entry name" value="GATase_3"/>
    <property type="match status" value="1"/>
</dbReference>
<comment type="catalytic activity">
    <reaction evidence="2">
        <text>beta-D-GlcNAc-(1-&gt;4)-Mur2Ac(oyl-L-Ala-gamma-D-Glu-L-Lys-D-Ala-D-Ala)-di-trans,octa-cis-undecaprenyl diphosphate + L-glutamine + ATP + H2O = beta-D-GlcNAc-(1-&gt;4)-Mur2Ac(oyl-L-Ala-D-isoglutaminyl-L-Lys-D-Ala-D-Ala)-di-trans,octa-cis-undecaprenyl diphosphate + L-glutamate + ADP + phosphate + H(+)</text>
        <dbReference type="Rhea" id="RHEA:57928"/>
        <dbReference type="ChEBI" id="CHEBI:15377"/>
        <dbReference type="ChEBI" id="CHEBI:15378"/>
        <dbReference type="ChEBI" id="CHEBI:29985"/>
        <dbReference type="ChEBI" id="CHEBI:30616"/>
        <dbReference type="ChEBI" id="CHEBI:43474"/>
        <dbReference type="ChEBI" id="CHEBI:58359"/>
        <dbReference type="ChEBI" id="CHEBI:60033"/>
        <dbReference type="ChEBI" id="CHEBI:62233"/>
        <dbReference type="ChEBI" id="CHEBI:456216"/>
        <dbReference type="EC" id="6.3.5.13"/>
    </reaction>
</comment>
<keyword evidence="2" id="KW-0961">Cell wall biogenesis/degradation</keyword>
<dbReference type="UniPathway" id="UPA00219"/>
<dbReference type="GO" id="GO:0009252">
    <property type="term" value="P:peptidoglycan biosynthetic process"/>
    <property type="evidence" value="ECO:0007669"/>
    <property type="project" value="UniProtKB-UniRule"/>
</dbReference>
<keyword evidence="5" id="KW-1185">Reference proteome</keyword>
<dbReference type="InterPro" id="IPR029062">
    <property type="entry name" value="Class_I_gatase-like"/>
</dbReference>
<dbReference type="SUPFAM" id="SSF52317">
    <property type="entry name" value="Class I glutamine amidotransferase-like"/>
    <property type="match status" value="1"/>
</dbReference>
<keyword evidence="2" id="KW-0436">Ligase</keyword>
<evidence type="ECO:0000256" key="1">
    <source>
        <dbReference type="ARBA" id="ARBA00022962"/>
    </source>
</evidence>
<dbReference type="RefSeq" id="WP_103081085.1">
    <property type="nucleotide sequence ID" value="NZ_CP021850.1"/>
</dbReference>
<evidence type="ECO:0000313" key="4">
    <source>
        <dbReference type="EMBL" id="PNU00029.1"/>
    </source>
</evidence>
<feature type="active site" evidence="2">
    <location>
        <position position="198"/>
    </location>
</feature>
<comment type="pathway">
    <text evidence="2">Cell wall biogenesis; peptidoglycan biosynthesis.</text>
</comment>
<feature type="domain" description="CobB/CobQ-like glutamine amidotransferase" evidence="3">
    <location>
        <begin position="5"/>
        <end position="205"/>
    </location>
</feature>
<dbReference type="PANTHER" id="PTHR43873">
    <property type="entry name" value="COBYRINATE A,C-DIAMIDE SYNTHASE"/>
    <property type="match status" value="1"/>
</dbReference>
<dbReference type="InterPro" id="IPR004484">
    <property type="entry name" value="CbiA/CobB_synth"/>
</dbReference>